<keyword evidence="1" id="KW-0472">Membrane</keyword>
<dbReference type="Proteomes" id="UP000178404">
    <property type="component" value="Unassembled WGS sequence"/>
</dbReference>
<comment type="caution">
    <text evidence="3">The sequence shown here is derived from an EMBL/GenBank/DDBJ whole genome shotgun (WGS) entry which is preliminary data.</text>
</comment>
<feature type="transmembrane region" description="Helical" evidence="1">
    <location>
        <begin position="20"/>
        <end position="37"/>
    </location>
</feature>
<feature type="transmembrane region" description="Helical" evidence="1">
    <location>
        <begin position="324"/>
        <end position="340"/>
    </location>
</feature>
<feature type="domain" description="Glycosyltransferase RgtA/B/C/D-like" evidence="2">
    <location>
        <begin position="86"/>
        <end position="228"/>
    </location>
</feature>
<evidence type="ECO:0000313" key="4">
    <source>
        <dbReference type="Proteomes" id="UP000178404"/>
    </source>
</evidence>
<evidence type="ECO:0000313" key="3">
    <source>
        <dbReference type="EMBL" id="OHB02170.1"/>
    </source>
</evidence>
<reference evidence="3 4" key="1">
    <citation type="journal article" date="2016" name="Nat. Commun.">
        <title>Thousands of microbial genomes shed light on interconnected biogeochemical processes in an aquifer system.</title>
        <authorList>
            <person name="Anantharaman K."/>
            <person name="Brown C.T."/>
            <person name="Hug L.A."/>
            <person name="Sharon I."/>
            <person name="Castelle C.J."/>
            <person name="Probst A.J."/>
            <person name="Thomas B.C."/>
            <person name="Singh A."/>
            <person name="Wilkins M.J."/>
            <person name="Karaoz U."/>
            <person name="Brodie E.L."/>
            <person name="Williams K.H."/>
            <person name="Hubbard S.S."/>
            <person name="Banfield J.F."/>
        </authorList>
    </citation>
    <scope>NUCLEOTIDE SEQUENCE [LARGE SCALE GENOMIC DNA]</scope>
</reference>
<feature type="transmembrane region" description="Helical" evidence="1">
    <location>
        <begin position="347"/>
        <end position="369"/>
    </location>
</feature>
<gene>
    <name evidence="3" type="ORF">A3A90_02220</name>
</gene>
<feature type="transmembrane region" description="Helical" evidence="1">
    <location>
        <begin position="298"/>
        <end position="318"/>
    </location>
</feature>
<protein>
    <recommendedName>
        <fullName evidence="2">Glycosyltransferase RgtA/B/C/D-like domain-containing protein</fullName>
    </recommendedName>
</protein>
<feature type="transmembrane region" description="Helical" evidence="1">
    <location>
        <begin position="123"/>
        <end position="152"/>
    </location>
</feature>
<feature type="transmembrane region" description="Helical" evidence="1">
    <location>
        <begin position="212"/>
        <end position="236"/>
    </location>
</feature>
<evidence type="ECO:0000259" key="2">
    <source>
        <dbReference type="Pfam" id="PF13231"/>
    </source>
</evidence>
<feature type="transmembrane region" description="Helical" evidence="1">
    <location>
        <begin position="172"/>
        <end position="203"/>
    </location>
</feature>
<evidence type="ECO:0000256" key="1">
    <source>
        <dbReference type="SAM" id="Phobius"/>
    </source>
</evidence>
<keyword evidence="1" id="KW-0812">Transmembrane</keyword>
<proteinExistence type="predicted"/>
<name>A0A1G2TZX8_9BACT</name>
<dbReference type="Pfam" id="PF13231">
    <property type="entry name" value="PMT_2"/>
    <property type="match status" value="1"/>
</dbReference>
<organism evidence="3 4">
    <name type="scientific">Candidatus Zambryskibacteria bacterium RIFCSPLOWO2_01_FULL_35_19</name>
    <dbReference type="NCBI Taxonomy" id="1802757"/>
    <lineage>
        <taxon>Bacteria</taxon>
        <taxon>Candidatus Zambryskiibacteriota</taxon>
    </lineage>
</organism>
<dbReference type="AlphaFoldDB" id="A0A1G2TZX8"/>
<feature type="transmembrane region" description="Helical" evidence="1">
    <location>
        <begin position="263"/>
        <end position="286"/>
    </location>
</feature>
<accession>A0A1G2TZX8</accession>
<keyword evidence="1" id="KW-1133">Transmembrane helix</keyword>
<sequence length="376" mass="44003">MIEYLHKSISSFGRDRHRVVLFFVLVFLAFFSAYVLNHKIEGDSLLYVNSIEVLKTGVQFIDFIPMMILSTYLGLKLIMLFNFFTNDIAISWLILNSIMYVTMGLFFHALLKRIVKNNQVAFLGTLFLATNYASVAFGMAYMMDIGGWAFYIASLYFSYRYLESEGDEGNKWLYISSAVVGIGGLYKEYAFVAYVIIFGLILFRNWKDWSKIFWKVVVTCLLAFTPFLLMNIYTFIKFDQYTYLDWFLHNQNTYTYQNRPVEFIKSFGSIFNIGWFLFLGGFYILLKRLKEMFLNRNIDKDILFIALIILSSFSVLLWPVVTRVLFITMPVVIIISSLFIKKIKRPFLVVTPILIIYAVLSYLMDAYILDFVNLPF</sequence>
<feature type="transmembrane region" description="Helical" evidence="1">
    <location>
        <begin position="58"/>
        <end position="84"/>
    </location>
</feature>
<dbReference type="EMBL" id="MHWA01000006">
    <property type="protein sequence ID" value="OHB02170.1"/>
    <property type="molecule type" value="Genomic_DNA"/>
</dbReference>
<feature type="transmembrane region" description="Helical" evidence="1">
    <location>
        <begin position="90"/>
        <end position="111"/>
    </location>
</feature>
<dbReference type="InterPro" id="IPR038731">
    <property type="entry name" value="RgtA/B/C-like"/>
</dbReference>